<dbReference type="NCBIfam" id="NF045579">
    <property type="entry name" value="rhamnoside_JR"/>
    <property type="match status" value="1"/>
</dbReference>
<keyword evidence="2 4" id="KW-0378">Hydrolase</keyword>
<dbReference type="InterPro" id="IPR013320">
    <property type="entry name" value="ConA-like_dom_sf"/>
</dbReference>
<dbReference type="InterPro" id="IPR008979">
    <property type="entry name" value="Galactose-bd-like_sf"/>
</dbReference>
<dbReference type="GO" id="GO:0016787">
    <property type="term" value="F:hydrolase activity"/>
    <property type="evidence" value="ECO:0007669"/>
    <property type="project" value="UniProtKB-KW"/>
</dbReference>
<dbReference type="EMBL" id="CP139781">
    <property type="protein sequence ID" value="WRQ88287.1"/>
    <property type="molecule type" value="Genomic_DNA"/>
</dbReference>
<name>A0ABZ1C9B2_9BACT</name>
<dbReference type="PANTHER" id="PTHR43817:SF1">
    <property type="entry name" value="HYDROLASE, FAMILY 43, PUTATIVE (AFU_ORTHOLOGUE AFUA_3G01660)-RELATED"/>
    <property type="match status" value="1"/>
</dbReference>
<dbReference type="Pfam" id="PF22666">
    <property type="entry name" value="Glyco_hydro_2_N2"/>
    <property type="match status" value="1"/>
</dbReference>
<organism evidence="4 5">
    <name type="scientific">Actomonas aquatica</name>
    <dbReference type="NCBI Taxonomy" id="2866162"/>
    <lineage>
        <taxon>Bacteria</taxon>
        <taxon>Pseudomonadati</taxon>
        <taxon>Verrucomicrobiota</taxon>
        <taxon>Opitutia</taxon>
        <taxon>Opitutales</taxon>
        <taxon>Opitutaceae</taxon>
        <taxon>Actomonas</taxon>
    </lineage>
</organism>
<evidence type="ECO:0000256" key="2">
    <source>
        <dbReference type="ARBA" id="ARBA00022801"/>
    </source>
</evidence>
<dbReference type="Pfam" id="PF17132">
    <property type="entry name" value="Glyco_hydro_106"/>
    <property type="match status" value="1"/>
</dbReference>
<dbReference type="RefSeq" id="WP_221032409.1">
    <property type="nucleotide sequence ID" value="NZ_CP139781.1"/>
</dbReference>
<evidence type="ECO:0000256" key="1">
    <source>
        <dbReference type="ARBA" id="ARBA00022729"/>
    </source>
</evidence>
<dbReference type="Gene3D" id="2.60.120.260">
    <property type="entry name" value="Galactose-binding domain-like"/>
    <property type="match status" value="1"/>
</dbReference>
<dbReference type="Gene3D" id="3.40.50.880">
    <property type="match status" value="1"/>
</dbReference>
<accession>A0ABZ1C9B2</accession>
<keyword evidence="1" id="KW-0732">Signal</keyword>
<keyword evidence="5" id="KW-1185">Reference proteome</keyword>
<dbReference type="SUPFAM" id="SSF49899">
    <property type="entry name" value="Concanavalin A-like lectins/glucanases"/>
    <property type="match status" value="1"/>
</dbReference>
<evidence type="ECO:0000259" key="3">
    <source>
        <dbReference type="Pfam" id="PF22666"/>
    </source>
</evidence>
<dbReference type="CDD" id="cd03143">
    <property type="entry name" value="A4_beta-galactosidase_middle_domain"/>
    <property type="match status" value="1"/>
</dbReference>
<protein>
    <submittedName>
        <fullName evidence="4">Glycosyl hydrolase</fullName>
    </submittedName>
</protein>
<feature type="domain" description="Beta-mannosidase-like galactose-binding" evidence="3">
    <location>
        <begin position="1192"/>
        <end position="1260"/>
    </location>
</feature>
<dbReference type="Proteomes" id="UP000738431">
    <property type="component" value="Chromosome"/>
</dbReference>
<evidence type="ECO:0000313" key="4">
    <source>
        <dbReference type="EMBL" id="WRQ88287.1"/>
    </source>
</evidence>
<evidence type="ECO:0000313" key="5">
    <source>
        <dbReference type="Proteomes" id="UP000738431"/>
    </source>
</evidence>
<gene>
    <name evidence="4" type="ORF">K1X11_002645</name>
</gene>
<dbReference type="PANTHER" id="PTHR43817">
    <property type="entry name" value="GLYCOSYL HYDROLASE"/>
    <property type="match status" value="1"/>
</dbReference>
<reference evidence="4 5" key="1">
    <citation type="submission" date="2023-12" db="EMBL/GenBank/DDBJ databases">
        <title>Description of an unclassified Opitutus bacterium of Verrucomicrobiota.</title>
        <authorList>
            <person name="Zhang D.-F."/>
        </authorList>
    </citation>
    <scope>NUCLEOTIDE SEQUENCE [LARGE SCALE GENOMIC DNA]</scope>
    <source>
        <strain evidence="4 5">WL0086</strain>
    </source>
</reference>
<dbReference type="InterPro" id="IPR054593">
    <property type="entry name" value="Beta-mannosidase-like_N2"/>
</dbReference>
<dbReference type="Pfam" id="PF13385">
    <property type="entry name" value="Laminin_G_3"/>
    <property type="match status" value="1"/>
</dbReference>
<dbReference type="InterPro" id="IPR029062">
    <property type="entry name" value="Class_I_gatase-like"/>
</dbReference>
<dbReference type="Gene3D" id="2.60.120.200">
    <property type="match status" value="1"/>
</dbReference>
<sequence length="1344" mass="145277">MPRPRFLSPFLSLAVGLAGIVVCLAPVSTRAAEPFPELAAGFAAPPPETRPWAFWFWMNGNVSREGITRDIEAMAAVGMGGVMAFDGGDYLPQGPATYLGEEWRSLMAHAISEGNRLGIEIGMHNAPGWSSSGGPWITPELAMQQLVWSETTVVGGHSVDLALAQPQINEGYYRDIAVLAFPAPAAETTPYLSAIERVTVSDGRTIDPAILADGSWDTKVELKAGDALDIVFAEPVALHALTAQPTRDGRFPNLQFEASIDGTDFAAVTRVSSPGRHGIIAPAVRSFETGAIRVARFTATRDGELGDLALHRTPRVSDWVAKANFDYRVSGQLKLPTPVSPTATIDPAAVLDLTAQVNDGRLQWDAPAGAWIVLRLGQTPTGKTNVAASVAGTGLECDKFNPAAVDRHFNTVIKQVMADATAVGAKGPATLTIDSYEAGMQNWTAAMPAEFAARAGYDLRPYLPALTGRIVGDAGVSERFLYDFRRVQAQLMAEHYYGRMGEHARAHGLRFFIEGYGPGNFDELQVAGLPDVPTTEFWARTPWTPNRVVKMVTSAAHVYGKPVVAAESFTGWSESARWLGYPYAFKALGDEMFAHGMNHIVFHRWAHQPHPTAGPGMAQGPYGSHIERTNTWFLKSSEWINTIARSQFLLRQGTYAADVLYFIGERSPDPSQYAMPVLPPGYTYDLINAEALLNRITVRDGAYTLPEGGRYRLLVLPDNLRAMSPTVLAKLREFVAAGGTVLGPKPEFSPTLTGYPQSETHMLAMADALWAQGDRVWTGLSIGEALQRLELAPDVTWTGPRADTALSWAHRRLDGADLFFIGNKQRAVEDLTLSLRDMAGREPQLWWPESGRHERLAVYSNDGDRTLVPLRLEPSESVFVLLPDAVEPIAAAAATLTRDGQPVLAATTVAPEALDVHGDFTMAIWVKPDTNLRVMPKESTTGRIDEVGKFYAIPADPGDVRFGAGHATAGLAVGRNGIFVVERATESCPAVLVWEQPVSGWTHVAVVYRDGVPELYVNGAHVHTGLKSGAIVHSGVGAPPPPVDYMLSFPGIERLTRAAGERPPPSRGVVYYFEGNTTPALSVARALEGAELAQQFAAGAPPLALPVVSEVSRDTGSDTADRVSAVVWQSGAYALDDGATTVVDVATPITLDGAWTVAFQADRGAPDSITLPALQSLHRHADFGVKHFAGTASYRHSVDVPEAWLASDRRVVLDLGRVEVIAEVSLNGRPVGNVWKEPYRLDVTDFVHAGVNELDVQVTTLWPNRLIGDEFLPVEDHFGRADERGVEAGGIGELPDWYKRGEPKPAGGRVSFATWKFYDKDEPLLASGLLGPVRLLNPVRVGLR</sequence>
<dbReference type="SUPFAM" id="SSF49785">
    <property type="entry name" value="Galactose-binding domain-like"/>
    <property type="match status" value="1"/>
</dbReference>
<proteinExistence type="predicted"/>